<dbReference type="InterPro" id="IPR035919">
    <property type="entry name" value="EAL_sf"/>
</dbReference>
<dbReference type="PROSITE" id="PS50883">
    <property type="entry name" value="EAL"/>
    <property type="match status" value="1"/>
</dbReference>
<dbReference type="SMART" id="SM00091">
    <property type="entry name" value="PAS"/>
    <property type="match status" value="1"/>
</dbReference>
<dbReference type="SUPFAM" id="SSF55785">
    <property type="entry name" value="PYP-like sensor domain (PAS domain)"/>
    <property type="match status" value="1"/>
</dbReference>
<proteinExistence type="predicted"/>
<dbReference type="InterPro" id="IPR001633">
    <property type="entry name" value="EAL_dom"/>
</dbReference>
<dbReference type="FunFam" id="3.30.70.270:FF:000001">
    <property type="entry name" value="Diguanylate cyclase domain protein"/>
    <property type="match status" value="1"/>
</dbReference>
<evidence type="ECO:0000259" key="4">
    <source>
        <dbReference type="PROSITE" id="PS50887"/>
    </source>
</evidence>
<dbReference type="Gene3D" id="3.30.70.270">
    <property type="match status" value="1"/>
</dbReference>
<dbReference type="Pfam" id="PF00989">
    <property type="entry name" value="PAS"/>
    <property type="match status" value="1"/>
</dbReference>
<dbReference type="GO" id="GO:0006355">
    <property type="term" value="P:regulation of DNA-templated transcription"/>
    <property type="evidence" value="ECO:0007669"/>
    <property type="project" value="InterPro"/>
</dbReference>
<keyword evidence="6" id="KW-1185">Reference proteome</keyword>
<dbReference type="Pfam" id="PF00990">
    <property type="entry name" value="GGDEF"/>
    <property type="match status" value="1"/>
</dbReference>
<dbReference type="InterPro" id="IPR000014">
    <property type="entry name" value="PAS"/>
</dbReference>
<reference evidence="5 6" key="1">
    <citation type="submission" date="2016-10" db="EMBL/GenBank/DDBJ databases">
        <authorList>
            <person name="de Groot N.N."/>
        </authorList>
    </citation>
    <scope>NUCLEOTIDE SEQUENCE [LARGE SCALE GENOMIC DNA]</scope>
    <source>
        <strain evidence="5">1</strain>
    </source>
</reference>
<dbReference type="NCBIfam" id="TIGR00254">
    <property type="entry name" value="GGDEF"/>
    <property type="match status" value="1"/>
</dbReference>
<dbReference type="Gene3D" id="3.20.20.450">
    <property type="entry name" value="EAL domain"/>
    <property type="match status" value="1"/>
</dbReference>
<evidence type="ECO:0000256" key="1">
    <source>
        <dbReference type="SAM" id="Phobius"/>
    </source>
</evidence>
<dbReference type="PROSITE" id="PS50887">
    <property type="entry name" value="GGDEF"/>
    <property type="match status" value="1"/>
</dbReference>
<feature type="domain" description="EAL" evidence="3">
    <location>
        <begin position="724"/>
        <end position="978"/>
    </location>
</feature>
<dbReference type="EMBL" id="FMWO01000048">
    <property type="protein sequence ID" value="SCZ85717.1"/>
    <property type="molecule type" value="Genomic_DNA"/>
</dbReference>
<dbReference type="OrthoDB" id="9813903at2"/>
<accession>A0A1G5SFE9</accession>
<sequence>MKPAIPKHSHASHNHNHELPGIFVGLNWKVSLLSSLILLLVVTTFSWINYNSLIGTIEQQRKTQYQRHAREVESLIARSSQNLHQLIKIIPYLKGMEDSLLTKNADTLFENFDRYWTVFQIQNDIEDIRFYDADDLLLASWSNLDPSLRRDSLILENVREANQREQPERAMICVDNCTQYTIEPLLINGTRVGVIAIGSSLIDVFLNFRRAAGADIGLIVKHPDVMLDLQSASDMHIPEWDGHITALTSNQNNLALIHQAAKQYPDLQVITDGVKIESNKRYYRIQSLPLKSISTADQAQLIIVTEISQTVQAIQESVWRIVVIGLIGLILSEIVLFSLLSRPLSRLTHIASILPRLAGGNFSGFRNTLTTSRRKHYLNDEIDFLYDASLTLSHRLEQLEEKIAYRTKMLVGQRDALSKEKNFVEHLLDTAQVIILTQDVEGRIVMMNAFGERLTHYSESELQGKHFLALLSSDNENQLIDTHLLDIQQGQRDQLRHEAIVLCKNHSKRHIAWLHSRLNWDANDDSSQVLSVGLDITEYKRVEGHLAWLADHDPLTNLYNRRRFSEELEQILEWAKRYQHPGALLFFDLDRFKYINDTSGHQTGDALLRMVANLLSQTIRQADISGRLGGDEFSVILPEITPDAAIEVAKKILARLNEAQFKFKGRTYSIAASIGIAIFPDHGDNVHDLLAAADLAMYQAKETGRGTWHLFSDSDKSRERIHTLVHWREKIEYAFLHNQYVLYLQPILSLNDGQINHYEVLLRMHDENGIIHSPAQFISAAEQTGLIHKIDHMVLRKAVTLAARISHQNERRIGLSINLSAHAFNDPELLPIINDAIASRQIDPSLLMFEITETAALDNLPGTRNLLRKLKTLGCGFTLDDFGVGFSSFYYLRELPVDAVKIDGSFIRNLDNNPDDRILVAALCSVAKGFGKKITAEFVENQSIQDMLKSLEIDFAQGYHIGKPAPAESFFPDQNGGASKDPKL</sequence>
<keyword evidence="1" id="KW-1133">Transmembrane helix</keyword>
<evidence type="ECO:0000313" key="6">
    <source>
        <dbReference type="Proteomes" id="UP000198729"/>
    </source>
</evidence>
<feature type="domain" description="PAS" evidence="2">
    <location>
        <begin position="420"/>
        <end position="491"/>
    </location>
</feature>
<dbReference type="Proteomes" id="UP000198729">
    <property type="component" value="Unassembled WGS sequence"/>
</dbReference>
<feature type="transmembrane region" description="Helical" evidence="1">
    <location>
        <begin position="318"/>
        <end position="340"/>
    </location>
</feature>
<dbReference type="AlphaFoldDB" id="A0A1G5SFE9"/>
<keyword evidence="1" id="KW-0812">Transmembrane</keyword>
<feature type="domain" description="GGDEF" evidence="4">
    <location>
        <begin position="580"/>
        <end position="713"/>
    </location>
</feature>
<dbReference type="SUPFAM" id="SSF55073">
    <property type="entry name" value="Nucleotide cyclase"/>
    <property type="match status" value="1"/>
</dbReference>
<evidence type="ECO:0000313" key="5">
    <source>
        <dbReference type="EMBL" id="SCZ85717.1"/>
    </source>
</evidence>
<feature type="transmembrane region" description="Helical" evidence="1">
    <location>
        <begin position="30"/>
        <end position="50"/>
    </location>
</feature>
<dbReference type="InterPro" id="IPR043128">
    <property type="entry name" value="Rev_trsase/Diguanyl_cyclase"/>
</dbReference>
<evidence type="ECO:0000259" key="2">
    <source>
        <dbReference type="PROSITE" id="PS50112"/>
    </source>
</evidence>
<dbReference type="InterPro" id="IPR035965">
    <property type="entry name" value="PAS-like_dom_sf"/>
</dbReference>
<dbReference type="PROSITE" id="PS50112">
    <property type="entry name" value="PAS"/>
    <property type="match status" value="1"/>
</dbReference>
<dbReference type="CDD" id="cd01948">
    <property type="entry name" value="EAL"/>
    <property type="match status" value="1"/>
</dbReference>
<dbReference type="CDD" id="cd01949">
    <property type="entry name" value="GGDEF"/>
    <property type="match status" value="1"/>
</dbReference>
<dbReference type="Pfam" id="PF14827">
    <property type="entry name" value="dCache_3"/>
    <property type="match status" value="1"/>
</dbReference>
<dbReference type="RefSeq" id="WP_090286221.1">
    <property type="nucleotide sequence ID" value="NZ_FMWO01000048.1"/>
</dbReference>
<dbReference type="InterPro" id="IPR029787">
    <property type="entry name" value="Nucleotide_cyclase"/>
</dbReference>
<name>A0A1G5SFE9_9PROT</name>
<dbReference type="PANTHER" id="PTHR44757">
    <property type="entry name" value="DIGUANYLATE CYCLASE DGCP"/>
    <property type="match status" value="1"/>
</dbReference>
<dbReference type="Pfam" id="PF00563">
    <property type="entry name" value="EAL"/>
    <property type="match status" value="1"/>
</dbReference>
<protein>
    <submittedName>
        <fullName evidence="5">Diguanylate cyclase/phosphodiesterase with PAS/PAC sensor(S)</fullName>
    </submittedName>
</protein>
<organism evidence="5 6">
    <name type="scientific">Nitrosomonas mobilis</name>
    <dbReference type="NCBI Taxonomy" id="51642"/>
    <lineage>
        <taxon>Bacteria</taxon>
        <taxon>Pseudomonadati</taxon>
        <taxon>Pseudomonadota</taxon>
        <taxon>Betaproteobacteria</taxon>
        <taxon>Nitrosomonadales</taxon>
        <taxon>Nitrosomonadaceae</taxon>
        <taxon>Nitrosomonas</taxon>
    </lineage>
</organism>
<dbReference type="STRING" id="51642.NSMM_400195"/>
<dbReference type="SUPFAM" id="SSF141868">
    <property type="entry name" value="EAL domain-like"/>
    <property type="match status" value="1"/>
</dbReference>
<dbReference type="InterPro" id="IPR013767">
    <property type="entry name" value="PAS_fold"/>
</dbReference>
<dbReference type="InterPro" id="IPR029150">
    <property type="entry name" value="dCache_3"/>
</dbReference>
<dbReference type="InterPro" id="IPR052155">
    <property type="entry name" value="Biofilm_reg_signaling"/>
</dbReference>
<dbReference type="PANTHER" id="PTHR44757:SF4">
    <property type="entry name" value="DIGUANYLATE CYCLASE DGCE-RELATED"/>
    <property type="match status" value="1"/>
</dbReference>
<dbReference type="GO" id="GO:0003824">
    <property type="term" value="F:catalytic activity"/>
    <property type="evidence" value="ECO:0007669"/>
    <property type="project" value="UniProtKB-ARBA"/>
</dbReference>
<dbReference type="SMART" id="SM00052">
    <property type="entry name" value="EAL"/>
    <property type="match status" value="1"/>
</dbReference>
<dbReference type="NCBIfam" id="TIGR00229">
    <property type="entry name" value="sensory_box"/>
    <property type="match status" value="1"/>
</dbReference>
<dbReference type="SMART" id="SM00267">
    <property type="entry name" value="GGDEF"/>
    <property type="match status" value="1"/>
</dbReference>
<dbReference type="Gene3D" id="3.30.450.20">
    <property type="entry name" value="PAS domain"/>
    <property type="match status" value="1"/>
</dbReference>
<evidence type="ECO:0000259" key="3">
    <source>
        <dbReference type="PROSITE" id="PS50883"/>
    </source>
</evidence>
<gene>
    <name evidence="5" type="ORF">NSMM_400195</name>
</gene>
<keyword evidence="1" id="KW-0472">Membrane</keyword>
<dbReference type="InterPro" id="IPR000160">
    <property type="entry name" value="GGDEF_dom"/>
</dbReference>
<dbReference type="CDD" id="cd00130">
    <property type="entry name" value="PAS"/>
    <property type="match status" value="1"/>
</dbReference>